<evidence type="ECO:0000313" key="1">
    <source>
        <dbReference type="EMBL" id="CAG6740755.1"/>
    </source>
</evidence>
<proteinExistence type="predicted"/>
<dbReference type="EMBL" id="HBUF01420757">
    <property type="protein sequence ID" value="CAG6740755.1"/>
    <property type="molecule type" value="Transcribed_RNA"/>
</dbReference>
<organism evidence="1">
    <name type="scientific">Cacopsylla melanoneura</name>
    <dbReference type="NCBI Taxonomy" id="428564"/>
    <lineage>
        <taxon>Eukaryota</taxon>
        <taxon>Metazoa</taxon>
        <taxon>Ecdysozoa</taxon>
        <taxon>Arthropoda</taxon>
        <taxon>Hexapoda</taxon>
        <taxon>Insecta</taxon>
        <taxon>Pterygota</taxon>
        <taxon>Neoptera</taxon>
        <taxon>Paraneoptera</taxon>
        <taxon>Hemiptera</taxon>
        <taxon>Sternorrhyncha</taxon>
        <taxon>Psylloidea</taxon>
        <taxon>Psyllidae</taxon>
        <taxon>Psyllinae</taxon>
        <taxon>Cacopsylla</taxon>
    </lineage>
</organism>
<sequence length="110" mass="13186">MHWYVECRHPATQETRITRYQFTFTNVDTTDYCTYRTSICTDKPDAHVYLMNTREYGIAMANTIWQSDRIFWQFSMLVSRNCRKATSVHFSLPCDRSYTKFYSSQVCVNF</sequence>
<reference evidence="1" key="1">
    <citation type="submission" date="2021-05" db="EMBL/GenBank/DDBJ databases">
        <authorList>
            <person name="Alioto T."/>
            <person name="Alioto T."/>
            <person name="Gomez Garrido J."/>
        </authorList>
    </citation>
    <scope>NUCLEOTIDE SEQUENCE</scope>
</reference>
<dbReference type="AlphaFoldDB" id="A0A8D8Z572"/>
<accession>A0A8D8Z572</accession>
<name>A0A8D8Z572_9HEMI</name>
<protein>
    <submittedName>
        <fullName evidence="1">Uncharacterized protein</fullName>
    </submittedName>
</protein>